<dbReference type="Gene3D" id="1.10.246.150">
    <property type="match status" value="1"/>
</dbReference>
<gene>
    <name evidence="1" type="ORF">D3Z33_15380</name>
</gene>
<comment type="caution">
    <text evidence="1">The sequence shown here is derived from an EMBL/GenBank/DDBJ whole genome shotgun (WGS) entry which is preliminary data.</text>
</comment>
<evidence type="ECO:0000313" key="1">
    <source>
        <dbReference type="EMBL" id="NBI08241.1"/>
    </source>
</evidence>
<reference evidence="1 2" key="1">
    <citation type="submission" date="2018-08" db="EMBL/GenBank/DDBJ databases">
        <title>Murine metabolic-syndrome-specific gut microbial biobank.</title>
        <authorList>
            <person name="Liu C."/>
        </authorList>
    </citation>
    <scope>NUCLEOTIDE SEQUENCE [LARGE SCALE GENOMIC DNA]</scope>
    <source>
        <strain evidence="1 2">583</strain>
    </source>
</reference>
<dbReference type="Proteomes" id="UP000467132">
    <property type="component" value="Unassembled WGS sequence"/>
</dbReference>
<accession>A0A845R0Z7</accession>
<dbReference type="InterPro" id="IPR053746">
    <property type="entry name" value="Viral_HT_Connector_Assembly"/>
</dbReference>
<dbReference type="RefSeq" id="WP_160198702.1">
    <property type="nucleotide sequence ID" value="NZ_QXXA01000025.1"/>
</dbReference>
<proteinExistence type="predicted"/>
<evidence type="ECO:0000313" key="2">
    <source>
        <dbReference type="Proteomes" id="UP000467132"/>
    </source>
</evidence>
<protein>
    <recommendedName>
        <fullName evidence="3">Phage gp6-like head-tail connector protein</fullName>
    </recommendedName>
</protein>
<dbReference type="AlphaFoldDB" id="A0A845R0Z7"/>
<dbReference type="InterPro" id="IPR021146">
    <property type="entry name" value="Phage_gp6-like_head-tail"/>
</dbReference>
<dbReference type="OrthoDB" id="3194802at2"/>
<organism evidence="1 2">
    <name type="scientific">Senegalia massiliensis</name>
    <dbReference type="NCBI Taxonomy" id="1720316"/>
    <lineage>
        <taxon>Bacteria</taxon>
        <taxon>Bacillati</taxon>
        <taxon>Bacillota</taxon>
        <taxon>Clostridia</taxon>
        <taxon>Eubacteriales</taxon>
        <taxon>Clostridiaceae</taxon>
        <taxon>Senegalia</taxon>
    </lineage>
</organism>
<keyword evidence="2" id="KW-1185">Reference proteome</keyword>
<sequence length="112" mass="13111">MVEEQNLLDRVKTRLPGENQVDDAFLAEIIRTIQDRLNLRLGTETLPKQFYSILVDAVIKMYRRKYYEGIKSESIDTISTSFADDVLKEYETEINSYIDSKKVITQNVVRFL</sequence>
<evidence type="ECO:0008006" key="3">
    <source>
        <dbReference type="Google" id="ProtNLM"/>
    </source>
</evidence>
<dbReference type="EMBL" id="QXXA01000025">
    <property type="protein sequence ID" value="NBI08241.1"/>
    <property type="molecule type" value="Genomic_DNA"/>
</dbReference>
<name>A0A845R0Z7_9CLOT</name>
<dbReference type="Pfam" id="PF05135">
    <property type="entry name" value="Phage_connect_1"/>
    <property type="match status" value="1"/>
</dbReference>